<accession>R7W575</accession>
<dbReference type="AlphaFoldDB" id="R7W575"/>
<sequence>MATDLDGVARCRFGVRCGRMDSRRRTTLSGVVVASMAERPGTVGLVEVEAAASSLLLDAGVAALGYAQEEDVPARRRLLRPFDEGLVADILARLPTKSVLRFRAACKEWLRIIDSPAFVARHARRRPLEVLLYTRTTVASVEQQGLDALDVCAHRPATRRPLASFPGRDGTWKPYCSLLASCDGLLLLREDGAVDVDGAEHYLICNPATRQWSHLPRLTRGAGGQQDGRATHRESGFYFHEPSGG</sequence>
<dbReference type="InterPro" id="IPR001810">
    <property type="entry name" value="F-box_dom"/>
</dbReference>
<dbReference type="InterPro" id="IPR050796">
    <property type="entry name" value="SCF_F-box_component"/>
</dbReference>
<dbReference type="SMART" id="SM00256">
    <property type="entry name" value="FBOX"/>
    <property type="match status" value="1"/>
</dbReference>
<dbReference type="CDD" id="cd22157">
    <property type="entry name" value="F-box_AtFBW1-like"/>
    <property type="match status" value="1"/>
</dbReference>
<dbReference type="SUPFAM" id="SSF81383">
    <property type="entry name" value="F-box domain"/>
    <property type="match status" value="1"/>
</dbReference>
<evidence type="ECO:0000313" key="1">
    <source>
        <dbReference type="EnsemblPlants" id="EMT15987"/>
    </source>
</evidence>
<name>R7W575_AEGTA</name>
<organism evidence="1">
    <name type="scientific">Aegilops tauschii</name>
    <name type="common">Tausch's goatgrass</name>
    <name type="synonym">Aegilops squarrosa</name>
    <dbReference type="NCBI Taxonomy" id="37682"/>
    <lineage>
        <taxon>Eukaryota</taxon>
        <taxon>Viridiplantae</taxon>
        <taxon>Streptophyta</taxon>
        <taxon>Embryophyta</taxon>
        <taxon>Tracheophyta</taxon>
        <taxon>Spermatophyta</taxon>
        <taxon>Magnoliopsida</taxon>
        <taxon>Liliopsida</taxon>
        <taxon>Poales</taxon>
        <taxon>Poaceae</taxon>
        <taxon>BOP clade</taxon>
        <taxon>Pooideae</taxon>
        <taxon>Triticodae</taxon>
        <taxon>Triticeae</taxon>
        <taxon>Triticinae</taxon>
        <taxon>Aegilops</taxon>
    </lineage>
</organism>
<dbReference type="PANTHER" id="PTHR31672:SF13">
    <property type="entry name" value="F-BOX PROTEIN CPR30-LIKE"/>
    <property type="match status" value="1"/>
</dbReference>
<dbReference type="EnsemblPlants" id="EMT15987">
    <property type="protein sequence ID" value="EMT15987"/>
    <property type="gene ID" value="F775_42565"/>
</dbReference>
<proteinExistence type="predicted"/>
<protein>
    <submittedName>
        <fullName evidence="1">Uncharacterized protein</fullName>
    </submittedName>
</protein>
<reference evidence="1" key="1">
    <citation type="submission" date="2015-06" db="UniProtKB">
        <authorList>
            <consortium name="EnsemblPlants"/>
        </authorList>
    </citation>
    <scope>IDENTIFICATION</scope>
</reference>
<dbReference type="InterPro" id="IPR036047">
    <property type="entry name" value="F-box-like_dom_sf"/>
</dbReference>
<dbReference type="PANTHER" id="PTHR31672">
    <property type="entry name" value="BNACNNG10540D PROTEIN"/>
    <property type="match status" value="1"/>
</dbReference>
<dbReference type="Pfam" id="PF00646">
    <property type="entry name" value="F-box"/>
    <property type="match status" value="1"/>
</dbReference>